<dbReference type="Gene3D" id="3.10.129.10">
    <property type="entry name" value="Hotdog Thioesterase"/>
    <property type="match status" value="1"/>
</dbReference>
<dbReference type="PANTHER" id="PTHR47260">
    <property type="entry name" value="UPF0644 PROTEIN PB2B4.06"/>
    <property type="match status" value="1"/>
</dbReference>
<reference evidence="2 3" key="1">
    <citation type="journal article" date="2023" name="Nat. Commun.">
        <title>Origin of minicircular mitochondrial genomes in red algae.</title>
        <authorList>
            <person name="Lee Y."/>
            <person name="Cho C.H."/>
            <person name="Lee Y.M."/>
            <person name="Park S.I."/>
            <person name="Yang J.H."/>
            <person name="West J.A."/>
            <person name="Bhattacharya D."/>
            <person name="Yoon H.S."/>
        </authorList>
    </citation>
    <scope>NUCLEOTIDE SEQUENCE [LARGE SCALE GENOMIC DNA]</scope>
    <source>
        <strain evidence="2 3">CCMP1338</strain>
        <tissue evidence="2">Whole cell</tissue>
    </source>
</reference>
<dbReference type="SUPFAM" id="SSF54637">
    <property type="entry name" value="Thioesterase/thiol ester dehydrase-isomerase"/>
    <property type="match status" value="1"/>
</dbReference>
<evidence type="ECO:0000259" key="1">
    <source>
        <dbReference type="Pfam" id="PF03061"/>
    </source>
</evidence>
<protein>
    <recommendedName>
        <fullName evidence="1">Thioesterase domain-containing protein</fullName>
    </recommendedName>
</protein>
<dbReference type="Proteomes" id="UP001157974">
    <property type="component" value="Unassembled WGS sequence"/>
</dbReference>
<dbReference type="PANTHER" id="PTHR47260:SF1">
    <property type="entry name" value="UPF0644 PROTEIN PB2B4.06"/>
    <property type="match status" value="1"/>
</dbReference>
<dbReference type="InterPro" id="IPR006683">
    <property type="entry name" value="Thioestr_dom"/>
</dbReference>
<organism evidence="2 3">
    <name type="scientific">Rhodosorus marinus</name>
    <dbReference type="NCBI Taxonomy" id="101924"/>
    <lineage>
        <taxon>Eukaryota</taxon>
        <taxon>Rhodophyta</taxon>
        <taxon>Stylonematophyceae</taxon>
        <taxon>Stylonematales</taxon>
        <taxon>Stylonemataceae</taxon>
        <taxon>Rhodosorus</taxon>
    </lineage>
</organism>
<feature type="domain" description="Thioesterase" evidence="1">
    <location>
        <begin position="71"/>
        <end position="163"/>
    </location>
</feature>
<dbReference type="CDD" id="cd03440">
    <property type="entry name" value="hot_dog"/>
    <property type="match status" value="1"/>
</dbReference>
<dbReference type="InterPro" id="IPR029069">
    <property type="entry name" value="HotDog_dom_sf"/>
</dbReference>
<evidence type="ECO:0000313" key="2">
    <source>
        <dbReference type="EMBL" id="KAJ8901063.1"/>
    </source>
</evidence>
<proteinExistence type="predicted"/>
<gene>
    <name evidence="2" type="ORF">NDN08_004923</name>
</gene>
<dbReference type="EMBL" id="JAMWBK010000012">
    <property type="protein sequence ID" value="KAJ8901063.1"/>
    <property type="molecule type" value="Genomic_DNA"/>
</dbReference>
<keyword evidence="3" id="KW-1185">Reference proteome</keyword>
<dbReference type="AlphaFoldDB" id="A0AAV8UHR5"/>
<name>A0AAV8UHR5_9RHOD</name>
<sequence length="180" mass="20217">MKEEDSEWFSRAVSARDGTEAPEVIALIEGMDAAKDNFLFDAVETVGFAMLTSERLLWGVRVGDNLQGFKGFIHGGIIATLMDQSMGNLLFLLLRTGYFAKEYGEKALPTTKKSLNFATLSLNIKYFRPARVNSLLLFDSIVTDVQPKRVALKTQLFDENDVLQSESEVVFARKNWNPKL</sequence>
<evidence type="ECO:0000313" key="3">
    <source>
        <dbReference type="Proteomes" id="UP001157974"/>
    </source>
</evidence>
<accession>A0AAV8UHR5</accession>
<dbReference type="InterPro" id="IPR052061">
    <property type="entry name" value="PTE-AB_protein"/>
</dbReference>
<comment type="caution">
    <text evidence="2">The sequence shown here is derived from an EMBL/GenBank/DDBJ whole genome shotgun (WGS) entry which is preliminary data.</text>
</comment>
<dbReference type="Pfam" id="PF03061">
    <property type="entry name" value="4HBT"/>
    <property type="match status" value="1"/>
</dbReference>